<gene>
    <name evidence="1" type="primary">orf39</name>
</gene>
<protein>
    <submittedName>
        <fullName evidence="1">Uncharacterized protein</fullName>
    </submittedName>
</protein>
<proteinExistence type="predicted"/>
<dbReference type="Proteomes" id="UP000009045">
    <property type="component" value="Plasmid pSmeSM11b"/>
</dbReference>
<evidence type="ECO:0000313" key="2">
    <source>
        <dbReference type="Proteomes" id="UP000009045"/>
    </source>
</evidence>
<dbReference type="AlphaFoldDB" id="A4KVE4"/>
<sequence length="450" mass="49698">MMASHVLDYPRVYALDIVVPAAETEWSEPLVVDVNGSRSGLNACLLKTGDRRLEQTVLSRLAEAGAGKIYSPILRGIPKLRSELSLAEMLGTITQPIGINRVNEAYMPIGDSLDYGNDRRTREFARDRGIEFETVIFDWSPAQRTFVSDPGSIPLSNCFQDLAVVWPYSWDWRAVPFPPHARLVNPTCLQLLASNKLYAAAVAGGGPPLDPPIMPPTSAFGFIGRKGKFRDWIASLDRGPIDQWIVKPAQGRRGYGVVLLKDENLLDYAQLAGLAADDLHLRQGGKILAAASLLGDLPEALTILQPFIEPSVRRNPHSGELHSSVQRVTVISDANGVEILDVTTILMRQARGNRDADDPRASHILTPDTSAVCIEPRPKEYQSVVNAARSCIQCLESYARNTPLDHRRAVMWEALECARFAEQTFDYSCLNEISTAWRDGVPFLDLTKQA</sequence>
<geneLocation type="plasmid" evidence="1 2">
    <name>pSmeSM11b</name>
</geneLocation>
<reference evidence="2" key="2">
    <citation type="journal article" date="2011" name="J. Biotechnol.">
        <title>The complete genome sequence of the dominant Sinorhizobium meliloti field isolate SM11 extends the S. meliloti pan-genome.</title>
        <authorList>
            <person name="Schneiker-Bekel S."/>
            <person name="Wibberg D."/>
            <person name="Bekel T."/>
            <person name="Blom J."/>
            <person name="Linke B."/>
            <person name="Neuweger H."/>
            <person name="Stiens M."/>
            <person name="Vorholter F.J."/>
            <person name="Weidner S."/>
            <person name="Goesmann A."/>
            <person name="Puhler A."/>
            <person name="Schluter A."/>
        </authorList>
    </citation>
    <scope>NUCLEOTIDE SEQUENCE [LARGE SCALE GENOMIC DNA]</scope>
    <source>
        <strain evidence="2">SM11</strain>
        <plasmid evidence="2">pSmeSM11b</plasmid>
    </source>
</reference>
<accession>A4KVE4</accession>
<name>A4KVE4_SINMM</name>
<dbReference type="EMBL" id="EF066650">
    <property type="protein sequence ID" value="ABN47045.1"/>
    <property type="molecule type" value="Genomic_DNA"/>
</dbReference>
<organism evidence="1 2">
    <name type="scientific">Sinorhizobium meliloti (strain SM11)</name>
    <dbReference type="NCBI Taxonomy" id="707241"/>
    <lineage>
        <taxon>Bacteria</taxon>
        <taxon>Pseudomonadati</taxon>
        <taxon>Pseudomonadota</taxon>
        <taxon>Alphaproteobacteria</taxon>
        <taxon>Hyphomicrobiales</taxon>
        <taxon>Rhizobiaceae</taxon>
        <taxon>Sinorhizobium/Ensifer group</taxon>
        <taxon>Sinorhizobium</taxon>
    </lineage>
</organism>
<keyword evidence="1" id="KW-0614">Plasmid</keyword>
<evidence type="ECO:0000313" key="1">
    <source>
        <dbReference type="EMBL" id="ABN47045.1"/>
    </source>
</evidence>
<reference evidence="1 2" key="1">
    <citation type="journal article" date="2007" name="FEMS Microbiol. Lett.">
        <title>Sequence analysis of the 181-kb accessory plasmid pSmeSM11b, isolated from a dominant Sinorhizobium meliloti strain identified during a long-term field release experiment.</title>
        <authorList>
            <person name="Stiens M."/>
            <person name="Schneiker S."/>
            <person name="Puhler A."/>
            <person name="Schluter A."/>
        </authorList>
    </citation>
    <scope>NUCLEOTIDE SEQUENCE [LARGE SCALE GENOMIC DNA]</scope>
    <source>
        <strain evidence="1 2">SM11</strain>
        <plasmid evidence="2">pSmeSM11b</plasmid>
    </source>
</reference>